<dbReference type="InterPro" id="IPR013078">
    <property type="entry name" value="His_Pase_superF_clade-1"/>
</dbReference>
<evidence type="ECO:0000256" key="1">
    <source>
        <dbReference type="PIRSR" id="PIRSR613078-1"/>
    </source>
</evidence>
<dbReference type="EMBL" id="CP012559">
    <property type="protein sequence ID" value="ALB29085.1"/>
    <property type="molecule type" value="Genomic_DNA"/>
</dbReference>
<dbReference type="RefSeq" id="WP_041499678.1">
    <property type="nucleotide sequence ID" value="NZ_BJDV01000001.1"/>
</dbReference>
<dbReference type="Pfam" id="PF00300">
    <property type="entry name" value="His_Phos_1"/>
    <property type="match status" value="1"/>
</dbReference>
<name>A0A0K2LCV1_9LACO</name>
<dbReference type="SMART" id="SM00855">
    <property type="entry name" value="PGAM"/>
    <property type="match status" value="1"/>
</dbReference>
<evidence type="ECO:0000313" key="4">
    <source>
        <dbReference type="Proteomes" id="UP000061546"/>
    </source>
</evidence>
<keyword evidence="4" id="KW-1185">Reference proteome</keyword>
<dbReference type="PANTHER" id="PTHR48100:SF1">
    <property type="entry name" value="HISTIDINE PHOSPHATASE FAMILY PROTEIN-RELATED"/>
    <property type="match status" value="1"/>
</dbReference>
<dbReference type="KEGG" id="lhi:JP39_06745"/>
<feature type="binding site" evidence="2">
    <location>
        <begin position="85"/>
        <end position="88"/>
    </location>
    <ligand>
        <name>substrate</name>
    </ligand>
</feature>
<dbReference type="OrthoDB" id="9782128at2"/>
<dbReference type="PANTHER" id="PTHR48100">
    <property type="entry name" value="BROAD-SPECIFICITY PHOSPHATASE YOR283W-RELATED"/>
    <property type="match status" value="1"/>
</dbReference>
<reference evidence="3 4" key="1">
    <citation type="submission" date="2015-08" db="EMBL/GenBank/DDBJ databases">
        <title>Genomic sequence of Lactobacillus heilongjiangensis DSM 28069, isolated from Chinese traditional pickle.</title>
        <authorList>
            <person name="Jiang X."/>
            <person name="Zheng B."/>
            <person name="Cheng H."/>
        </authorList>
    </citation>
    <scope>NUCLEOTIDE SEQUENCE [LARGE SCALE GENOMIC DNA]</scope>
    <source>
        <strain evidence="3 4">DSM 28069</strain>
    </source>
</reference>
<dbReference type="Proteomes" id="UP000061546">
    <property type="component" value="Chromosome"/>
</dbReference>
<organism evidence="3 4">
    <name type="scientific">Companilactobacillus heilongjiangensis</name>
    <dbReference type="NCBI Taxonomy" id="1074467"/>
    <lineage>
        <taxon>Bacteria</taxon>
        <taxon>Bacillati</taxon>
        <taxon>Bacillota</taxon>
        <taxon>Bacilli</taxon>
        <taxon>Lactobacillales</taxon>
        <taxon>Lactobacillaceae</taxon>
        <taxon>Companilactobacillus</taxon>
    </lineage>
</organism>
<feature type="binding site" evidence="2">
    <location>
        <position position="61"/>
    </location>
    <ligand>
        <name>substrate</name>
    </ligand>
</feature>
<dbReference type="InterPro" id="IPR050275">
    <property type="entry name" value="PGM_Phosphatase"/>
</dbReference>
<protein>
    <submittedName>
        <fullName evidence="3">Fructose-2,6-bisphosphatase</fullName>
    </submittedName>
</protein>
<dbReference type="Gene3D" id="3.40.50.1240">
    <property type="entry name" value="Phosphoglycerate mutase-like"/>
    <property type="match status" value="1"/>
</dbReference>
<dbReference type="STRING" id="1074467.JP39_06745"/>
<dbReference type="InterPro" id="IPR029033">
    <property type="entry name" value="His_PPase_superfam"/>
</dbReference>
<proteinExistence type="predicted"/>
<feature type="active site" description="Proton donor/acceptor" evidence="1">
    <location>
        <position position="85"/>
    </location>
</feature>
<evidence type="ECO:0000256" key="2">
    <source>
        <dbReference type="PIRSR" id="PIRSR613078-2"/>
    </source>
</evidence>
<dbReference type="GO" id="GO:0016791">
    <property type="term" value="F:phosphatase activity"/>
    <property type="evidence" value="ECO:0007669"/>
    <property type="project" value="TreeGrafter"/>
</dbReference>
<dbReference type="CDD" id="cd07067">
    <property type="entry name" value="HP_PGM_like"/>
    <property type="match status" value="1"/>
</dbReference>
<dbReference type="SUPFAM" id="SSF53254">
    <property type="entry name" value="Phosphoglycerate mutase-like"/>
    <property type="match status" value="1"/>
</dbReference>
<gene>
    <name evidence="3" type="ORF">JP39_06745</name>
</gene>
<accession>A0A0K2LCV1</accession>
<feature type="binding site" evidence="2">
    <location>
        <begin position="8"/>
        <end position="15"/>
    </location>
    <ligand>
        <name>substrate</name>
    </ligand>
</feature>
<feature type="active site" description="Tele-phosphohistidine intermediate" evidence="1">
    <location>
        <position position="9"/>
    </location>
</feature>
<sequence>MTEFYFIRHGQTTANVMKMKQGTINTEMTYLNDNGQKQAHNLADNFDISFADRIICSPLERTKQTAAILNEKAQLPISYDKRLIEISYGEWDGHQNAELRKLHPDAYNDYLNDVLPIYVKYAPSGETFEDVIKRVHEFIMDAMQKYPDDKIICVTHGFTVKAVALDILKPQDPMTLPEPRNTSVTKVIALPKTNEFYLEYYNQAFN</sequence>
<dbReference type="AlphaFoldDB" id="A0A0K2LCV1"/>
<evidence type="ECO:0000313" key="3">
    <source>
        <dbReference type="EMBL" id="ALB29085.1"/>
    </source>
</evidence>
<dbReference type="GO" id="GO:0005737">
    <property type="term" value="C:cytoplasm"/>
    <property type="evidence" value="ECO:0007669"/>
    <property type="project" value="TreeGrafter"/>
</dbReference>